<dbReference type="HOGENOM" id="CLU_065913_0_0_6"/>
<reference evidence="2 3" key="1">
    <citation type="submission" date="2006-03" db="EMBL/GenBank/DDBJ databases">
        <authorList>
            <person name="Bartlett D.H."/>
            <person name="Valle G."/>
            <person name="Lauro F.M."/>
            <person name="Vezzi A."/>
            <person name="Simonato F."/>
            <person name="Eloe E."/>
            <person name="Vitulo N."/>
            <person name="Stratton T.K."/>
            <person name="D'angelo M."/>
            <person name="Ferriera S."/>
            <person name="Johnson J."/>
            <person name="Kravitz S."/>
            <person name="Beeson K."/>
            <person name="Sutton G."/>
            <person name="Rogers Y."/>
            <person name="Friedman R."/>
            <person name="Frazier M."/>
            <person name="Venter J.C."/>
        </authorList>
    </citation>
    <scope>NUCLEOTIDE SEQUENCE [LARGE SCALE GENOMIC DNA]</scope>
    <source>
        <strain evidence="2 3">3TCK</strain>
    </source>
</reference>
<sequence length="277" mass="32721">MNSGIYVGSIRHRRFTPVNHQFNYPIFMPLIDLDEMAELTQTICGFGSSLFSFARFKRTDYMQGECSLRQAIRDKVEQLTGERVNGKILMLCQLRYCGLYFSPLNLYYIYDEDNKWRYMLAEVSNTPWNQRHYYVIPAVAQWPEKFWTEQKAFHVSPFNPMEQQYQWRINEPGDRLFVHMENHPNSDQSSDKNVLNNDSNKDKDQRNERIFDATMALRRQPFTSGVLLKLLIKTPVMAIKVVFGIYWQALKLWLKGAPFYPHSTNKKDKYYGTDSSS</sequence>
<comment type="caution">
    <text evidence="2">The sequence shown here is derived from an EMBL/GenBank/DDBJ whole genome shotgun (WGS) entry which is preliminary data.</text>
</comment>
<dbReference type="OrthoDB" id="9778801at2"/>
<evidence type="ECO:0008006" key="4">
    <source>
        <dbReference type="Google" id="ProtNLM"/>
    </source>
</evidence>
<dbReference type="AlphaFoldDB" id="Q1Z6L3"/>
<evidence type="ECO:0000313" key="2">
    <source>
        <dbReference type="EMBL" id="EAS44134.1"/>
    </source>
</evidence>
<accession>Q1Z6L3</accession>
<feature type="compositionally biased region" description="Polar residues" evidence="1">
    <location>
        <begin position="185"/>
        <end position="198"/>
    </location>
</feature>
<dbReference type="PANTHER" id="PTHR33973:SF4">
    <property type="entry name" value="OS07G0153300 PROTEIN"/>
    <property type="match status" value="1"/>
</dbReference>
<proteinExistence type="predicted"/>
<protein>
    <recommendedName>
        <fullName evidence="4">Plasmid partition ParA protein</fullName>
    </recommendedName>
</protein>
<evidence type="ECO:0000313" key="3">
    <source>
        <dbReference type="Proteomes" id="UP000003789"/>
    </source>
</evidence>
<feature type="region of interest" description="Disordered" evidence="1">
    <location>
        <begin position="178"/>
        <end position="207"/>
    </location>
</feature>
<organism evidence="2 3">
    <name type="scientific">Photobacterium profundum 3TCK</name>
    <dbReference type="NCBI Taxonomy" id="314280"/>
    <lineage>
        <taxon>Bacteria</taxon>
        <taxon>Pseudomonadati</taxon>
        <taxon>Pseudomonadota</taxon>
        <taxon>Gammaproteobacteria</taxon>
        <taxon>Vibrionales</taxon>
        <taxon>Vibrionaceae</taxon>
        <taxon>Photobacterium</taxon>
    </lineage>
</organism>
<evidence type="ECO:0000256" key="1">
    <source>
        <dbReference type="SAM" id="MobiDB-lite"/>
    </source>
</evidence>
<dbReference type="InterPro" id="IPR010775">
    <property type="entry name" value="DUF1365"/>
</dbReference>
<dbReference type="Proteomes" id="UP000003789">
    <property type="component" value="Unassembled WGS sequence"/>
</dbReference>
<gene>
    <name evidence="2" type="ORF">P3TCK_10643</name>
</gene>
<dbReference type="EMBL" id="AAPH01000006">
    <property type="protein sequence ID" value="EAS44134.1"/>
    <property type="molecule type" value="Genomic_DNA"/>
</dbReference>
<dbReference type="Pfam" id="PF07103">
    <property type="entry name" value="DUF1365"/>
    <property type="match status" value="1"/>
</dbReference>
<name>Q1Z6L3_9GAMM</name>
<dbReference type="RefSeq" id="WP_006230152.1">
    <property type="nucleotide sequence ID" value="NZ_CH724134.1"/>
</dbReference>
<dbReference type="PANTHER" id="PTHR33973">
    <property type="entry name" value="OS07G0153300 PROTEIN"/>
    <property type="match status" value="1"/>
</dbReference>